<dbReference type="Proteomes" id="UP000831327">
    <property type="component" value="Chromosome"/>
</dbReference>
<keyword evidence="4" id="KW-1185">Reference proteome</keyword>
<evidence type="ECO:0000256" key="1">
    <source>
        <dbReference type="ARBA" id="ARBA00006987"/>
    </source>
</evidence>
<dbReference type="PANTHER" id="PTHR42928">
    <property type="entry name" value="TRICARBOXYLATE-BINDING PROTEIN"/>
    <property type="match status" value="1"/>
</dbReference>
<dbReference type="InterPro" id="IPR005064">
    <property type="entry name" value="BUG"/>
</dbReference>
<sequence length="328" mass="34183">MIRRRPMLALPVAALLAPRPVAAQATAAWPNRPLRMVIPWPPGQQTDVAGRLVSQMLTERLGQPVVPDNRPGAGGQIGTNIVAKGTPDGYTLLAGSLGPITFGPLVTRPPYDVERELQPVALFGEAPFIALVKADSPVRDLNGLIAMLKSRPGHYTHNSSGVAGAQHLVTALFLAKAGLEALHVPFQGSGPALAALLGGQVDFGFDTPAAAGRLVSAGQLRALGVTTANPSPLVPGVPPIRSAGGGLADYHVDSWASVMVQTGTPRPIVDRLAAEVTAGFAGGELRERFAGIGMAVTGVSGPDEFSARLRRDWATFRPVIEQLGIRAE</sequence>
<evidence type="ECO:0000313" key="4">
    <source>
        <dbReference type="Proteomes" id="UP000831327"/>
    </source>
</evidence>
<feature type="signal peptide" evidence="2">
    <location>
        <begin position="1"/>
        <end position="23"/>
    </location>
</feature>
<dbReference type="PIRSF" id="PIRSF017082">
    <property type="entry name" value="YflP"/>
    <property type="match status" value="1"/>
</dbReference>
<feature type="chain" id="PRO_5045468935" description="Tripartite tricarboxylate transporter substrate binding protein" evidence="2">
    <location>
        <begin position="24"/>
        <end position="328"/>
    </location>
</feature>
<dbReference type="Pfam" id="PF03401">
    <property type="entry name" value="TctC"/>
    <property type="match status" value="1"/>
</dbReference>
<reference evidence="3 4" key="1">
    <citation type="journal article" date="2016" name="Microbes Environ.">
        <title>Phylogenetically diverse aerobic anoxygenic phototrophic bacteria isolated from epilithic biofilms in Tama river, Japan.</title>
        <authorList>
            <person name="Hirose S."/>
            <person name="Matsuura K."/>
            <person name="Haruta S."/>
        </authorList>
    </citation>
    <scope>NUCLEOTIDE SEQUENCE [LARGE SCALE GENOMIC DNA]</scope>
    <source>
        <strain evidence="3 4">S08</strain>
    </source>
</reference>
<protein>
    <recommendedName>
        <fullName evidence="5">Tripartite tricarboxylate transporter substrate binding protein</fullName>
    </recommendedName>
</protein>
<name>A0ABM7Y7A0_9PROT</name>
<dbReference type="SUPFAM" id="SSF53850">
    <property type="entry name" value="Periplasmic binding protein-like II"/>
    <property type="match status" value="1"/>
</dbReference>
<accession>A0ABM7Y7A0</accession>
<dbReference type="Gene3D" id="3.40.190.10">
    <property type="entry name" value="Periplasmic binding protein-like II"/>
    <property type="match status" value="1"/>
</dbReference>
<organism evidence="3 4">
    <name type="scientific">Roseomonas fluvialis</name>
    <dbReference type="NCBI Taxonomy" id="1750527"/>
    <lineage>
        <taxon>Bacteria</taxon>
        <taxon>Pseudomonadati</taxon>
        <taxon>Pseudomonadota</taxon>
        <taxon>Alphaproteobacteria</taxon>
        <taxon>Acetobacterales</taxon>
        <taxon>Roseomonadaceae</taxon>
        <taxon>Roseomonas</taxon>
    </lineage>
</organism>
<comment type="similarity">
    <text evidence="1">Belongs to the UPF0065 (bug) family.</text>
</comment>
<dbReference type="EMBL" id="AP025637">
    <property type="protein sequence ID" value="BDG73828.1"/>
    <property type="molecule type" value="Genomic_DNA"/>
</dbReference>
<proteinExistence type="inferred from homology"/>
<dbReference type="Gene3D" id="3.40.190.150">
    <property type="entry name" value="Bordetella uptake gene, domain 1"/>
    <property type="match status" value="1"/>
</dbReference>
<evidence type="ECO:0000256" key="2">
    <source>
        <dbReference type="SAM" id="SignalP"/>
    </source>
</evidence>
<evidence type="ECO:0008006" key="5">
    <source>
        <dbReference type="Google" id="ProtNLM"/>
    </source>
</evidence>
<keyword evidence="2" id="KW-0732">Signal</keyword>
<evidence type="ECO:0000313" key="3">
    <source>
        <dbReference type="EMBL" id="BDG73828.1"/>
    </source>
</evidence>
<dbReference type="PANTHER" id="PTHR42928:SF5">
    <property type="entry name" value="BLR1237 PROTEIN"/>
    <property type="match status" value="1"/>
</dbReference>
<dbReference type="InterPro" id="IPR042100">
    <property type="entry name" value="Bug_dom1"/>
</dbReference>
<dbReference type="CDD" id="cd07012">
    <property type="entry name" value="PBP2_Bug_TTT"/>
    <property type="match status" value="1"/>
</dbReference>
<dbReference type="RefSeq" id="WP_244408035.1">
    <property type="nucleotide sequence ID" value="NZ_AP025637.1"/>
</dbReference>
<gene>
    <name evidence="3" type="ORF">Rmf_37570</name>
</gene>